<dbReference type="Proteomes" id="UP000504630">
    <property type="component" value="Chromosome 9"/>
</dbReference>
<dbReference type="InterPro" id="IPR014756">
    <property type="entry name" value="Ig_E-set"/>
</dbReference>
<evidence type="ECO:0000256" key="4">
    <source>
        <dbReference type="ARBA" id="ARBA00022723"/>
    </source>
</evidence>
<dbReference type="GO" id="GO:0003677">
    <property type="term" value="F:DNA binding"/>
    <property type="evidence" value="ECO:0007669"/>
    <property type="project" value="UniProtKB-KW"/>
</dbReference>
<evidence type="ECO:0000313" key="15">
    <source>
        <dbReference type="RefSeq" id="XP_029295495.1"/>
    </source>
</evidence>
<dbReference type="Gene3D" id="2.60.40.3180">
    <property type="entry name" value="Transcription factor COE1, DNA-binding domain"/>
    <property type="match status" value="2"/>
</dbReference>
<feature type="region of interest" description="Disordered" evidence="12">
    <location>
        <begin position="528"/>
        <end position="549"/>
    </location>
</feature>
<feature type="compositionally biased region" description="Low complexity" evidence="12">
    <location>
        <begin position="496"/>
        <end position="513"/>
    </location>
</feature>
<feature type="domain" description="IPT/TIG" evidence="13">
    <location>
        <begin position="238"/>
        <end position="322"/>
    </location>
</feature>
<evidence type="ECO:0000256" key="3">
    <source>
        <dbReference type="ARBA" id="ARBA00022473"/>
    </source>
</evidence>
<evidence type="ECO:0000256" key="6">
    <source>
        <dbReference type="ARBA" id="ARBA00022833"/>
    </source>
</evidence>
<name>A0A6J2QDN3_COTGO</name>
<evidence type="ECO:0000256" key="8">
    <source>
        <dbReference type="ARBA" id="ARBA00023125"/>
    </source>
</evidence>
<comment type="similarity">
    <text evidence="2 11">Belongs to the COE family.</text>
</comment>
<dbReference type="Gene3D" id="2.60.40.10">
    <property type="entry name" value="Immunoglobulins"/>
    <property type="match status" value="1"/>
</dbReference>
<keyword evidence="3 11" id="KW-0217">Developmental protein</keyword>
<feature type="compositionally biased region" description="Polar residues" evidence="12">
    <location>
        <begin position="428"/>
        <end position="442"/>
    </location>
</feature>
<evidence type="ECO:0000256" key="1">
    <source>
        <dbReference type="ARBA" id="ARBA00004123"/>
    </source>
</evidence>
<dbReference type="Pfam" id="PF01833">
    <property type="entry name" value="TIG"/>
    <property type="match status" value="1"/>
</dbReference>
<dbReference type="SUPFAM" id="SSF81296">
    <property type="entry name" value="E set domains"/>
    <property type="match status" value="1"/>
</dbReference>
<reference evidence="15" key="1">
    <citation type="submission" date="2025-08" db="UniProtKB">
        <authorList>
            <consortium name="RefSeq"/>
        </authorList>
    </citation>
    <scope>IDENTIFICATION</scope>
</reference>
<dbReference type="GO" id="GO:0003700">
    <property type="term" value="F:DNA-binding transcription factor activity"/>
    <property type="evidence" value="ECO:0007669"/>
    <property type="project" value="InterPro"/>
</dbReference>
<dbReference type="RefSeq" id="XP_029295495.1">
    <property type="nucleotide sequence ID" value="XM_029439635.1"/>
</dbReference>
<evidence type="ECO:0000256" key="5">
    <source>
        <dbReference type="ARBA" id="ARBA00022771"/>
    </source>
</evidence>
<dbReference type="CDD" id="cd01175">
    <property type="entry name" value="IPT_COE"/>
    <property type="match status" value="1"/>
</dbReference>
<keyword evidence="10 11" id="KW-0539">Nucleus</keyword>
<comment type="subcellular location">
    <subcellularLocation>
        <location evidence="1 11">Nucleus</location>
    </subcellularLocation>
</comment>
<keyword evidence="7 11" id="KW-0805">Transcription regulation</keyword>
<dbReference type="GO" id="GO:0005634">
    <property type="term" value="C:nucleus"/>
    <property type="evidence" value="ECO:0007669"/>
    <property type="project" value="UniProtKB-SubCell"/>
</dbReference>
<gene>
    <name evidence="15" type="primary">ebf2</name>
</gene>
<evidence type="ECO:0000259" key="13">
    <source>
        <dbReference type="SMART" id="SM00429"/>
    </source>
</evidence>
<evidence type="ECO:0000256" key="7">
    <source>
        <dbReference type="ARBA" id="ARBA00023015"/>
    </source>
</evidence>
<dbReference type="Gene3D" id="1.10.287.4280">
    <property type="match status" value="1"/>
</dbReference>
<dbReference type="GO" id="GO:0007399">
    <property type="term" value="P:nervous system development"/>
    <property type="evidence" value="ECO:0007669"/>
    <property type="project" value="UniProtKB-ARBA"/>
</dbReference>
<keyword evidence="6 11" id="KW-0862">Zinc</keyword>
<dbReference type="SMART" id="SM00429">
    <property type="entry name" value="IPT"/>
    <property type="match status" value="1"/>
</dbReference>
<feature type="region of interest" description="Disordered" evidence="12">
    <location>
        <begin position="478"/>
        <end position="513"/>
    </location>
</feature>
<dbReference type="InterPro" id="IPR038173">
    <property type="entry name" value="COE_DBD_sf"/>
</dbReference>
<keyword evidence="14" id="KW-1185">Reference proteome</keyword>
<dbReference type="AlphaFoldDB" id="A0A6J2QDN3"/>
<accession>A0A6J2QDN3</accession>
<keyword evidence="8 11" id="KW-0238">DNA-binding</keyword>
<dbReference type="FunFam" id="1.10.287.4280:FF:000001">
    <property type="entry name" value="transcription factor COE1 isoform X2"/>
    <property type="match status" value="1"/>
</dbReference>
<keyword evidence="9 11" id="KW-0804">Transcription</keyword>
<organism evidence="14 15">
    <name type="scientific">Cottoperca gobio</name>
    <name type="common">Frogmouth</name>
    <name type="synonym">Aphritis gobio</name>
    <dbReference type="NCBI Taxonomy" id="56716"/>
    <lineage>
        <taxon>Eukaryota</taxon>
        <taxon>Metazoa</taxon>
        <taxon>Chordata</taxon>
        <taxon>Craniata</taxon>
        <taxon>Vertebrata</taxon>
        <taxon>Euteleostomi</taxon>
        <taxon>Actinopterygii</taxon>
        <taxon>Neopterygii</taxon>
        <taxon>Teleostei</taxon>
        <taxon>Neoteleostei</taxon>
        <taxon>Acanthomorphata</taxon>
        <taxon>Eupercaria</taxon>
        <taxon>Perciformes</taxon>
        <taxon>Notothenioidei</taxon>
        <taxon>Bovichtidae</taxon>
        <taxon>Cottoperca</taxon>
    </lineage>
</organism>
<dbReference type="InterPro" id="IPR003523">
    <property type="entry name" value="Transcription_factor_COE"/>
</dbReference>
<dbReference type="GeneID" id="115013377"/>
<feature type="region of interest" description="Disordered" evidence="12">
    <location>
        <begin position="421"/>
        <end position="464"/>
    </location>
</feature>
<evidence type="ECO:0000256" key="10">
    <source>
        <dbReference type="ARBA" id="ARBA00023242"/>
    </source>
</evidence>
<keyword evidence="4 11" id="KW-0479">Metal-binding</keyword>
<protein>
    <submittedName>
        <fullName evidence="15">Transcription factor COE2 isoform X6</fullName>
    </submittedName>
</protein>
<dbReference type="CTD" id="64641"/>
<dbReference type="InterPro" id="IPR032201">
    <property type="entry name" value="COE_HLH"/>
</dbReference>
<evidence type="ECO:0000256" key="9">
    <source>
        <dbReference type="ARBA" id="ARBA00023163"/>
    </source>
</evidence>
<dbReference type="InterPro" id="IPR013783">
    <property type="entry name" value="Ig-like_fold"/>
</dbReference>
<dbReference type="InterPro" id="IPR038006">
    <property type="entry name" value="COE_IPT"/>
</dbReference>
<sequence>MFGIQEHLIREVSGLKERSLAEEMDPVRSWVRNVGVVDANVAAQSGVALSRAHFEKQPPSNLRKSNFFHFVLALYDRHGQPVEVERTAFVDFVEHDKEQTGEKTNNGTHYKLQLLYSNGVRTEQDLYARLIDSVTKQPIAYEGQNKNPEMCRVLLTHEVMCRFFLKFFLKCNQNCLKTAGNPRDMRRFQVVLSSTVSVDGHILAVSDNMFVHNNSKHGRRARRLEPGESVENSMEYATPCIKAISPSEGWTTGGAMVIVIGENFFDGLQVVFGSMLVWSELITPHAIRVQTPPRHIPGVVEVTLSYKSKQFCKGAPGRFIYTALNEPTIDYGFQRLQKVIPRHPGDPEKLAKEILLKRAADLVEALYGNPHSNQDMLLKRAADIAEALYSVPRPHSQLQALPSSPAHGSVMGLGSYPSQLGVSIGDHGQSSQGYIRNSSSLSPRGYPSASTPQQSSYGGSGGMTGGYGTVPMTSLGVPGSPGFSSASPTGSPYIMPSSPTIPGSSSSSSSLLPFSSFPSAAKQKSAFAPVLRPQGSPSPACPASGGNSFRAMTGLVVPPM</sequence>
<evidence type="ECO:0000256" key="11">
    <source>
        <dbReference type="RuleBase" id="RU004489"/>
    </source>
</evidence>
<proteinExistence type="inferred from homology"/>
<dbReference type="GO" id="GO:0008270">
    <property type="term" value="F:zinc ion binding"/>
    <property type="evidence" value="ECO:0007669"/>
    <property type="project" value="UniProtKB-KW"/>
</dbReference>
<evidence type="ECO:0000256" key="2">
    <source>
        <dbReference type="ARBA" id="ARBA00010340"/>
    </source>
</evidence>
<evidence type="ECO:0000313" key="14">
    <source>
        <dbReference type="Proteomes" id="UP000504630"/>
    </source>
</evidence>
<dbReference type="InterPro" id="IPR002909">
    <property type="entry name" value="IPT_dom"/>
</dbReference>
<dbReference type="Pfam" id="PF16422">
    <property type="entry name" value="COE1_DBD"/>
    <property type="match status" value="2"/>
</dbReference>
<dbReference type="FunFam" id="2.60.40.3180:FF:000004">
    <property type="entry name" value="Transcription factor COE1"/>
    <property type="match status" value="2"/>
</dbReference>
<dbReference type="PANTHER" id="PTHR10747">
    <property type="entry name" value="TRANSCRIPTION FACTOR COE FAMILY MEMBER"/>
    <property type="match status" value="1"/>
</dbReference>
<dbReference type="InterPro" id="IPR032200">
    <property type="entry name" value="COE_DBD"/>
</dbReference>
<evidence type="ECO:0000256" key="12">
    <source>
        <dbReference type="SAM" id="MobiDB-lite"/>
    </source>
</evidence>
<dbReference type="CDD" id="cd11606">
    <property type="entry name" value="COE_DBD"/>
    <property type="match status" value="1"/>
</dbReference>
<dbReference type="Pfam" id="PF16423">
    <property type="entry name" value="COE1_HLH"/>
    <property type="match status" value="1"/>
</dbReference>
<dbReference type="FunFam" id="2.60.40.10:FF:000021">
    <property type="entry name" value="transcription factor COE1 isoform X2"/>
    <property type="match status" value="1"/>
</dbReference>
<keyword evidence="5 11" id="KW-0863">Zinc-finger</keyword>